<feature type="region of interest" description="Disordered" evidence="1">
    <location>
        <begin position="312"/>
        <end position="357"/>
    </location>
</feature>
<dbReference type="OrthoDB" id="385753at2157"/>
<dbReference type="EMBL" id="CP058909">
    <property type="protein sequence ID" value="QLH82205.1"/>
    <property type="molecule type" value="Genomic_DNA"/>
</dbReference>
<proteinExistence type="predicted"/>
<organism evidence="2 3">
    <name type="scientific">Halosimplex pelagicum</name>
    <dbReference type="NCBI Taxonomy" id="869886"/>
    <lineage>
        <taxon>Archaea</taxon>
        <taxon>Methanobacteriati</taxon>
        <taxon>Methanobacteriota</taxon>
        <taxon>Stenosarchaea group</taxon>
        <taxon>Halobacteria</taxon>
        <taxon>Halobacteriales</taxon>
        <taxon>Haloarculaceae</taxon>
        <taxon>Halosimplex</taxon>
    </lineage>
</organism>
<dbReference type="GeneID" id="56083236"/>
<dbReference type="KEGG" id="hpel:HZS54_11565"/>
<gene>
    <name evidence="2" type="ORF">HZS54_11565</name>
</gene>
<keyword evidence="3" id="KW-1185">Reference proteome</keyword>
<accession>A0A7D5PB52</accession>
<evidence type="ECO:0000313" key="2">
    <source>
        <dbReference type="EMBL" id="QLH82205.1"/>
    </source>
</evidence>
<reference evidence="2 3" key="1">
    <citation type="submission" date="2020-07" db="EMBL/GenBank/DDBJ databases">
        <title>Halosimplex litoreum sp. nov. and Halosimplex rubrum sp. nov., isolated from different salt environments.</title>
        <authorList>
            <person name="Cui H."/>
        </authorList>
    </citation>
    <scope>NUCLEOTIDE SEQUENCE [LARGE SCALE GENOMIC DNA]</scope>
    <source>
        <strain evidence="2 3">R2</strain>
    </source>
</reference>
<dbReference type="Proteomes" id="UP000509346">
    <property type="component" value="Chromosome"/>
</dbReference>
<protein>
    <submittedName>
        <fullName evidence="2">Uncharacterized protein</fullName>
    </submittedName>
</protein>
<evidence type="ECO:0000256" key="1">
    <source>
        <dbReference type="SAM" id="MobiDB-lite"/>
    </source>
</evidence>
<dbReference type="AlphaFoldDB" id="A0A7D5PB52"/>
<evidence type="ECO:0000313" key="3">
    <source>
        <dbReference type="Proteomes" id="UP000509346"/>
    </source>
</evidence>
<name>A0A7D5PB52_9EURY</name>
<dbReference type="RefSeq" id="WP_179922673.1">
    <property type="nucleotide sequence ID" value="NZ_CP058909.1"/>
</dbReference>
<sequence>MSATSDTQSSTDSDLNVLVAALGLAGNERYVKNPEALADKAEGAIQSIAGMNGRRVDNVVVRENFALEQELEDRLDEDALPDVQYYGIDFRRVLDDAPETYDDGNRETQGVMLTAEQKAGEDEDASDYTDDEPIAKLVMEHVDLNEEVEVEVYDQDAGEMVETTRSLREHMTDALETVDDDFDASEDEFSVAEHFDLRIREHREAIPMGEVDQSRINRAKARSRAKTDERLYNDWFDNVPTVDAAVFLHDGSDRGMAAVEAARGQNPWVKYPSSCNGTVLEVSCNQDEDQIIDWARYLLETDEIDASELTDEQEEELREMHSDDDLEFMGLDVESSEAEAPEPPAANADAGQPASAD</sequence>